<feature type="region of interest" description="Disordered" evidence="1">
    <location>
        <begin position="1"/>
        <end position="22"/>
    </location>
</feature>
<dbReference type="AlphaFoldDB" id="A0A261U526"/>
<proteinExistence type="predicted"/>
<accession>A0A261U526</accession>
<feature type="compositionally biased region" description="Polar residues" evidence="1">
    <location>
        <begin position="1"/>
        <end position="19"/>
    </location>
</feature>
<dbReference type="OrthoDB" id="8685835at2"/>
<dbReference type="Proteomes" id="UP000216885">
    <property type="component" value="Unassembled WGS sequence"/>
</dbReference>
<reference evidence="2 3" key="1">
    <citation type="submission" date="2017-05" db="EMBL/GenBank/DDBJ databases">
        <title>Complete and WGS of Bordetella genogroups.</title>
        <authorList>
            <person name="Spilker T."/>
            <person name="LiPuma J."/>
        </authorList>
    </citation>
    <scope>NUCLEOTIDE SEQUENCE [LARGE SCALE GENOMIC DNA]</scope>
    <source>
        <strain evidence="2 3">AU9919</strain>
    </source>
</reference>
<evidence type="ECO:0000256" key="1">
    <source>
        <dbReference type="SAM" id="MobiDB-lite"/>
    </source>
</evidence>
<organism evidence="2 3">
    <name type="scientific">Bordetella genomosp. 4</name>
    <dbReference type="NCBI Taxonomy" id="463044"/>
    <lineage>
        <taxon>Bacteria</taxon>
        <taxon>Pseudomonadati</taxon>
        <taxon>Pseudomonadota</taxon>
        <taxon>Betaproteobacteria</taxon>
        <taxon>Burkholderiales</taxon>
        <taxon>Alcaligenaceae</taxon>
        <taxon>Bordetella</taxon>
    </lineage>
</organism>
<name>A0A261U526_9BORD</name>
<protein>
    <submittedName>
        <fullName evidence="2">Uncharacterized protein</fullName>
    </submittedName>
</protein>
<dbReference type="EMBL" id="NEVQ01000013">
    <property type="protein sequence ID" value="OZI56587.1"/>
    <property type="molecule type" value="Genomic_DNA"/>
</dbReference>
<evidence type="ECO:0000313" key="3">
    <source>
        <dbReference type="Proteomes" id="UP000216885"/>
    </source>
</evidence>
<evidence type="ECO:0000313" key="2">
    <source>
        <dbReference type="EMBL" id="OZI56587.1"/>
    </source>
</evidence>
<comment type="caution">
    <text evidence="2">The sequence shown here is derived from an EMBL/GenBank/DDBJ whole genome shotgun (WGS) entry which is preliminary data.</text>
</comment>
<gene>
    <name evidence="2" type="ORF">CAL20_14320</name>
</gene>
<dbReference type="RefSeq" id="WP_094821794.1">
    <property type="nucleotide sequence ID" value="NZ_NEVO01000008.1"/>
</dbReference>
<keyword evidence="3" id="KW-1185">Reference proteome</keyword>
<sequence length="128" mass="13702">MNASNSSPSVTGSSESQPWGYTHPDCRGSSAFLFFTSDLARVVNQELAGQSLDAAAMARAQQAVDALVQRYIDIQAAPAAFNGQRILLKLDTTAPGGTPQVALEMSPELEDQIIEAQRLAHQQAAMRQ</sequence>